<accession>A0A6C0ITM4</accession>
<organism evidence="2">
    <name type="scientific">viral metagenome</name>
    <dbReference type="NCBI Taxonomy" id="1070528"/>
    <lineage>
        <taxon>unclassified sequences</taxon>
        <taxon>metagenomes</taxon>
        <taxon>organismal metagenomes</taxon>
    </lineage>
</organism>
<name>A0A6C0ITM4_9ZZZZ</name>
<keyword evidence="1" id="KW-0175">Coiled coil</keyword>
<evidence type="ECO:0000313" key="2">
    <source>
        <dbReference type="EMBL" id="QHT95855.1"/>
    </source>
</evidence>
<proteinExistence type="predicted"/>
<evidence type="ECO:0000256" key="1">
    <source>
        <dbReference type="SAM" id="Coils"/>
    </source>
</evidence>
<reference evidence="2" key="1">
    <citation type="journal article" date="2020" name="Nature">
        <title>Giant virus diversity and host interactions through global metagenomics.</title>
        <authorList>
            <person name="Schulz F."/>
            <person name="Roux S."/>
            <person name="Paez-Espino D."/>
            <person name="Jungbluth S."/>
            <person name="Walsh D.A."/>
            <person name="Denef V.J."/>
            <person name="McMahon K.D."/>
            <person name="Konstantinidis K.T."/>
            <person name="Eloe-Fadrosh E.A."/>
            <person name="Kyrpides N.C."/>
            <person name="Woyke T."/>
        </authorList>
    </citation>
    <scope>NUCLEOTIDE SEQUENCE</scope>
    <source>
        <strain evidence="2">GVMAG-M-3300024301-20</strain>
    </source>
</reference>
<sequence length="340" mass="39125">MCDTFEIKQYTIVASLNERNIYIKLTDNVNFINYESNVDAKELRLQFELKDIYSLIKNCFEQKPDFNVSFNVSSGNIKLVFNAKVGGFLNVNFEALFKEKLMSNDGQLTLNVNKMEQKYNTLFKRFEEFEKNAIKQQEENNNIMINSFNDILFKRLEVSEKNNNNQQEENNRILKIMGNMYVYVGIKINNVGRSNQRAVSNNCDIDIHNTFIKLNSKIIDIDNNTHIYDFSKFNVFYNLNTLTINNPGFSNFTNISNSNVSEIALGITNGIHDFSSLVGIHNFPNLTKLTICSPSLTDVVSVLSRIKHNIKELNFRSCSSINVLELQTYCQKNGIQLAIC</sequence>
<dbReference type="EMBL" id="MN740247">
    <property type="protein sequence ID" value="QHT95855.1"/>
    <property type="molecule type" value="Genomic_DNA"/>
</dbReference>
<feature type="coiled-coil region" evidence="1">
    <location>
        <begin position="112"/>
        <end position="169"/>
    </location>
</feature>
<dbReference type="AlphaFoldDB" id="A0A6C0ITM4"/>
<protein>
    <submittedName>
        <fullName evidence="2">Uncharacterized protein</fullName>
    </submittedName>
</protein>